<dbReference type="CDD" id="cd00383">
    <property type="entry name" value="trans_reg_C"/>
    <property type="match status" value="1"/>
</dbReference>
<proteinExistence type="predicted"/>
<dbReference type="Pfam" id="PF00486">
    <property type="entry name" value="Trans_reg_C"/>
    <property type="match status" value="1"/>
</dbReference>
<dbReference type="InterPro" id="IPR016032">
    <property type="entry name" value="Sig_transdc_resp-reg_C-effctor"/>
</dbReference>
<dbReference type="STRING" id="375.BKD09_RS33820"/>
<evidence type="ECO:0000256" key="1">
    <source>
        <dbReference type="ARBA" id="ARBA00023125"/>
    </source>
</evidence>
<evidence type="ECO:0000313" key="4">
    <source>
        <dbReference type="EMBL" id="KGT78639.1"/>
    </source>
</evidence>
<feature type="domain" description="OmpR/PhoB-type" evidence="3">
    <location>
        <begin position="1"/>
        <end position="98"/>
    </location>
</feature>
<evidence type="ECO:0000256" key="2">
    <source>
        <dbReference type="PROSITE-ProRule" id="PRU01091"/>
    </source>
</evidence>
<dbReference type="Gene3D" id="1.10.10.10">
    <property type="entry name" value="Winged helix-like DNA-binding domain superfamily/Winged helix DNA-binding domain"/>
    <property type="match status" value="1"/>
</dbReference>
<gene>
    <name evidence="4" type="ORF">MA20_14635</name>
</gene>
<reference evidence="4 5" key="1">
    <citation type="submission" date="2014-09" db="EMBL/GenBank/DDBJ databases">
        <title>Draft genome of Bradyrhizobium japonicum Is-34.</title>
        <authorList>
            <person name="Tsurumaru H."/>
            <person name="Yamakawa T."/>
            <person name="Hashimoto S."/>
            <person name="Okizaki K."/>
            <person name="Kanesaki Y."/>
            <person name="Yoshikawa H."/>
            <person name="Yajima S."/>
        </authorList>
    </citation>
    <scope>NUCLEOTIDE SEQUENCE [LARGE SCALE GENOMIC DNA]</scope>
    <source>
        <strain evidence="4 5">Is-34</strain>
    </source>
</reference>
<dbReference type="GO" id="GO:0006355">
    <property type="term" value="P:regulation of DNA-templated transcription"/>
    <property type="evidence" value="ECO:0007669"/>
    <property type="project" value="InterPro"/>
</dbReference>
<organism evidence="4 5">
    <name type="scientific">Bradyrhizobium japonicum</name>
    <dbReference type="NCBI Taxonomy" id="375"/>
    <lineage>
        <taxon>Bacteria</taxon>
        <taxon>Pseudomonadati</taxon>
        <taxon>Pseudomonadota</taxon>
        <taxon>Alphaproteobacteria</taxon>
        <taxon>Hyphomicrobiales</taxon>
        <taxon>Nitrobacteraceae</taxon>
        <taxon>Bradyrhizobium</taxon>
    </lineage>
</organism>
<dbReference type="EMBL" id="JRPN01000014">
    <property type="protein sequence ID" value="KGT78639.1"/>
    <property type="molecule type" value="Genomic_DNA"/>
</dbReference>
<evidence type="ECO:0000313" key="5">
    <source>
        <dbReference type="Proteomes" id="UP000030377"/>
    </source>
</evidence>
<protein>
    <submittedName>
        <fullName evidence="4">Adenylate cyclase 3</fullName>
    </submittedName>
</protein>
<dbReference type="PROSITE" id="PS51755">
    <property type="entry name" value="OMPR_PHOB"/>
    <property type="match status" value="1"/>
</dbReference>
<keyword evidence="1 2" id="KW-0238">DNA-binding</keyword>
<dbReference type="GO" id="GO:0003677">
    <property type="term" value="F:DNA binding"/>
    <property type="evidence" value="ECO:0007669"/>
    <property type="project" value="UniProtKB-UniRule"/>
</dbReference>
<feature type="DNA-binding region" description="OmpR/PhoB-type" evidence="2">
    <location>
        <begin position="1"/>
        <end position="98"/>
    </location>
</feature>
<evidence type="ECO:0000259" key="3">
    <source>
        <dbReference type="PROSITE" id="PS51755"/>
    </source>
</evidence>
<dbReference type="SMART" id="SM00862">
    <property type="entry name" value="Trans_reg_C"/>
    <property type="match status" value="1"/>
</dbReference>
<dbReference type="InterPro" id="IPR001867">
    <property type="entry name" value="OmpR/PhoB-type_DNA-bd"/>
</dbReference>
<dbReference type="AlphaFoldDB" id="A0A0A3XZA4"/>
<comment type="caution">
    <text evidence="4">The sequence shown here is derived from an EMBL/GenBank/DDBJ whole genome shotgun (WGS) entry which is preliminary data.</text>
</comment>
<dbReference type="Gene3D" id="1.25.40.10">
    <property type="entry name" value="Tetratricopeptide repeat domain"/>
    <property type="match status" value="1"/>
</dbReference>
<dbReference type="RefSeq" id="WP_041955624.1">
    <property type="nucleotide sequence ID" value="NZ_JRPN01000014.1"/>
</dbReference>
<dbReference type="InterPro" id="IPR036388">
    <property type="entry name" value="WH-like_DNA-bd_sf"/>
</dbReference>
<dbReference type="Gene3D" id="3.40.50.10610">
    <property type="entry name" value="ABC-type transport auxiliary lipoprotein component"/>
    <property type="match status" value="1"/>
</dbReference>
<dbReference type="GO" id="GO:0000160">
    <property type="term" value="P:phosphorelay signal transduction system"/>
    <property type="evidence" value="ECO:0007669"/>
    <property type="project" value="InterPro"/>
</dbReference>
<dbReference type="SUPFAM" id="SSF46894">
    <property type="entry name" value="C-terminal effector domain of the bipartite response regulators"/>
    <property type="match status" value="1"/>
</dbReference>
<name>A0A0A3XZA4_BRAJP</name>
<dbReference type="SUPFAM" id="SSF48452">
    <property type="entry name" value="TPR-like"/>
    <property type="match status" value="1"/>
</dbReference>
<dbReference type="InterPro" id="IPR011990">
    <property type="entry name" value="TPR-like_helical_dom_sf"/>
</dbReference>
<dbReference type="Proteomes" id="UP000030377">
    <property type="component" value="Unassembled WGS sequence"/>
</dbReference>
<sequence length="524" mass="58947">MRYLFEDYELDAGRRELYRDTNVVALAPQTFDFLDYLIRNRARVVCKDELITAIWKGRCVSDAALTTRLNAARSAIGDSGEKQRLIKTLPRKGYRFIGMVQEADGAPAVAGIEIQRETAQPALTLPDKPSLAVLPFTNLSSDPEQEYFADGMVEDIITGLSRSKSLFVIARQSTFTYKGKAIDIRQVGRELGVRYVLEGSVRRSGDRVRIAGQLIEATTGAHLWADRFDSQLKDIFDLQDQVTSSVISALFPQLERAEIERAKRKPTENLQAYDYYLRALSSFYEFSREQNIEALRLIRLAVEIDPGLASAYALGAYCYLQRKIFGWTIDPDQELNDTRRLARRAIELDKDDPTVLVRAGQAIAAVLYETDDGVALVSRAYELNPNLAVARYTIGWEHIRRGDIEAGLKQFHAGGRLSPMDPFLFLTQTGIAFAHFLTDRYEDGTSWAKSAVLHRPNYLNAQFILAACHAMSGRVEEARVIGARLMEARPALRVSTLVPKLARFYGPEYLERVMRACSIMGLPP</sequence>
<accession>A0A0A3XZA4</accession>